<dbReference type="InterPro" id="IPR007305">
    <property type="entry name" value="Vesicle_transpt_Got1/SFT2"/>
</dbReference>
<comment type="subcellular location">
    <subcellularLocation>
        <location evidence="2 9">Membrane</location>
        <topology evidence="2 9">Multi-pass membrane protein</topology>
    </subcellularLocation>
</comment>
<comment type="similarity">
    <text evidence="8 9">Belongs to the SFT2 family.</text>
</comment>
<accession>A0A183IIK3</accession>
<evidence type="ECO:0000256" key="1">
    <source>
        <dbReference type="ARBA" id="ARBA00003566"/>
    </source>
</evidence>
<evidence type="ECO:0000313" key="10">
    <source>
        <dbReference type="EMBL" id="VDP01181.1"/>
    </source>
</evidence>
<evidence type="ECO:0000256" key="9">
    <source>
        <dbReference type="RuleBase" id="RU363111"/>
    </source>
</evidence>
<evidence type="ECO:0000256" key="8">
    <source>
        <dbReference type="ARBA" id="ARBA00025800"/>
    </source>
</evidence>
<dbReference type="GO" id="GO:0005737">
    <property type="term" value="C:cytoplasm"/>
    <property type="evidence" value="ECO:0007669"/>
    <property type="project" value="UniProtKB-ARBA"/>
</dbReference>
<gene>
    <name evidence="10" type="ORF">SBAD_LOCUS3448</name>
</gene>
<evidence type="ECO:0000256" key="4">
    <source>
        <dbReference type="ARBA" id="ARBA00022692"/>
    </source>
</evidence>
<evidence type="ECO:0000256" key="3">
    <source>
        <dbReference type="ARBA" id="ARBA00022448"/>
    </source>
</evidence>
<keyword evidence="6 9" id="KW-1133">Transmembrane helix</keyword>
<dbReference type="AlphaFoldDB" id="A0A183IIK3"/>
<dbReference type="PANTHER" id="PTHR23137:SF36">
    <property type="entry name" value="VESICLE TRANSPORT PROTEIN SFT2C"/>
    <property type="match status" value="1"/>
</dbReference>
<reference evidence="12" key="1">
    <citation type="submission" date="2016-06" db="UniProtKB">
        <authorList>
            <consortium name="WormBaseParasite"/>
        </authorList>
    </citation>
    <scope>IDENTIFICATION</scope>
</reference>
<dbReference type="EMBL" id="UZAM01007752">
    <property type="protein sequence ID" value="VDP01181.1"/>
    <property type="molecule type" value="Genomic_DNA"/>
</dbReference>
<keyword evidence="4 9" id="KW-0812">Transmembrane</keyword>
<feature type="transmembrane region" description="Helical" evidence="9">
    <location>
        <begin position="61"/>
        <end position="80"/>
    </location>
</feature>
<dbReference type="GO" id="GO:0015031">
    <property type="term" value="P:protein transport"/>
    <property type="evidence" value="ECO:0007669"/>
    <property type="project" value="UniProtKB-KW"/>
</dbReference>
<keyword evidence="11" id="KW-1185">Reference proteome</keyword>
<evidence type="ECO:0000313" key="12">
    <source>
        <dbReference type="WBParaSite" id="SBAD_0000360701-mRNA-1"/>
    </source>
</evidence>
<name>A0A183IIK3_9BILA</name>
<dbReference type="GO" id="GO:0012505">
    <property type="term" value="C:endomembrane system"/>
    <property type="evidence" value="ECO:0007669"/>
    <property type="project" value="UniProtKB-ARBA"/>
</dbReference>
<evidence type="ECO:0000256" key="5">
    <source>
        <dbReference type="ARBA" id="ARBA00022927"/>
    </source>
</evidence>
<evidence type="ECO:0000256" key="2">
    <source>
        <dbReference type="ARBA" id="ARBA00004141"/>
    </source>
</evidence>
<dbReference type="Proteomes" id="UP000270296">
    <property type="component" value="Unassembled WGS sequence"/>
</dbReference>
<proteinExistence type="inferred from homology"/>
<protein>
    <recommendedName>
        <fullName evidence="9">Vesicle transport protein</fullName>
    </recommendedName>
</protein>
<evidence type="ECO:0000256" key="6">
    <source>
        <dbReference type="ARBA" id="ARBA00022989"/>
    </source>
</evidence>
<comment type="caution">
    <text evidence="9">Lacks conserved residue(s) required for the propagation of feature annotation.</text>
</comment>
<dbReference type="InterPro" id="IPR011691">
    <property type="entry name" value="Vesicle_transpt_SFT2"/>
</dbReference>
<feature type="transmembrane region" description="Helical" evidence="9">
    <location>
        <begin position="21"/>
        <end position="41"/>
    </location>
</feature>
<dbReference type="WBParaSite" id="SBAD_0000360701-mRNA-1">
    <property type="protein sequence ID" value="SBAD_0000360701-mRNA-1"/>
    <property type="gene ID" value="SBAD_0000360701"/>
</dbReference>
<organism evidence="12">
    <name type="scientific">Soboliphyme baturini</name>
    <dbReference type="NCBI Taxonomy" id="241478"/>
    <lineage>
        <taxon>Eukaryota</taxon>
        <taxon>Metazoa</taxon>
        <taxon>Ecdysozoa</taxon>
        <taxon>Nematoda</taxon>
        <taxon>Enoplea</taxon>
        <taxon>Dorylaimia</taxon>
        <taxon>Dioctophymatida</taxon>
        <taxon>Dioctophymatoidea</taxon>
        <taxon>Soboliphymatidae</taxon>
        <taxon>Soboliphyme</taxon>
    </lineage>
</organism>
<dbReference type="OrthoDB" id="660759at2759"/>
<dbReference type="PANTHER" id="PTHR23137">
    <property type="entry name" value="VESICLE TRANSPORT PROTEIN-RELATED"/>
    <property type="match status" value="1"/>
</dbReference>
<reference evidence="10 11" key="2">
    <citation type="submission" date="2018-11" db="EMBL/GenBank/DDBJ databases">
        <authorList>
            <consortium name="Pathogen Informatics"/>
        </authorList>
    </citation>
    <scope>NUCLEOTIDE SEQUENCE [LARGE SCALE GENOMIC DNA]</scope>
</reference>
<evidence type="ECO:0000313" key="11">
    <source>
        <dbReference type="Proteomes" id="UP000270296"/>
    </source>
</evidence>
<keyword evidence="5 9" id="KW-0653">Protein transport</keyword>
<evidence type="ECO:0000256" key="7">
    <source>
        <dbReference type="ARBA" id="ARBA00023136"/>
    </source>
</evidence>
<sequence>MPFCFQAGFYIPLLIVKARKFGALYSLGSFFMLLSFVILLGPRSFFGLLFSQDRSLLTCGYFLSLFGTLYCSVWVSRCFLKKQVIVPDFAFDELPLNRIFSICELQTMQVSVHTHFYNNVAGVIRFSCELYDV</sequence>
<dbReference type="GO" id="GO:0016020">
    <property type="term" value="C:membrane"/>
    <property type="evidence" value="ECO:0007669"/>
    <property type="project" value="UniProtKB-SubCell"/>
</dbReference>
<keyword evidence="7 9" id="KW-0472">Membrane</keyword>
<comment type="function">
    <text evidence="1 9">May be involved in fusion of retrograde transport vesicles derived from an endocytic compartment with the Golgi complex.</text>
</comment>
<dbReference type="GO" id="GO:0016192">
    <property type="term" value="P:vesicle-mediated transport"/>
    <property type="evidence" value="ECO:0007669"/>
    <property type="project" value="InterPro"/>
</dbReference>
<dbReference type="Pfam" id="PF04178">
    <property type="entry name" value="Got1"/>
    <property type="match status" value="1"/>
</dbReference>
<keyword evidence="3 9" id="KW-0813">Transport</keyword>